<dbReference type="GO" id="GO:0012505">
    <property type="term" value="C:endomembrane system"/>
    <property type="evidence" value="ECO:0007669"/>
    <property type="project" value="UniProtKB-SubCell"/>
</dbReference>
<dbReference type="eggNOG" id="KOG1398">
    <property type="taxonomic scope" value="Eukaryota"/>
</dbReference>
<comment type="similarity">
    <text evidence="2">Belongs to the TMEM135 family.</text>
</comment>
<keyword evidence="5 6" id="KW-0472">Membrane</keyword>
<keyword evidence="4 6" id="KW-1133">Transmembrane helix</keyword>
<evidence type="ECO:0000259" key="7">
    <source>
        <dbReference type="Pfam" id="PF15982"/>
    </source>
</evidence>
<sequence>MSDVPLPLSALAWLMSPTSCTNSCFDITHTWTPSCFMGSWDVFLSVMITSITRIYPPIYLIGALLRKESMDYFKFRFFRDILQSSLAIAVNGSGVLAGVCVFRKLFGRFYYLSMIFLPGLIASFLGISIERRERQGVLCLYMCNQAADMIYQKLKAMGYISPVWCGEVWLFSITTAIMMYLYRSRTGMKKGVLRSLIGIKQSLKAFITGYILQVLPSIPKLIKRPGLLLKVLWNSENFNCGLFLGSYVAIYKSVEYALTYLRKTHDEYNAAIAGCLSGLSMFFYRSSTVATYLAFKVIETAYKHGKAQGLLPSLPHATVLLYSVSTAMVFHGLTFEAQHVRRSYWKYLNTITGDRFCEINRYRLGEVFGTDSVKLFPAENIRMSLNSS</sequence>
<feature type="transmembrane region" description="Helical" evidence="6">
    <location>
        <begin position="111"/>
        <end position="129"/>
    </location>
</feature>
<keyword evidence="9" id="KW-1185">Reference proteome</keyword>
<accession>A7SCF5</accession>
<dbReference type="OMA" id="HPWTDKC"/>
<dbReference type="AlphaFoldDB" id="A7SCF5"/>
<evidence type="ECO:0000256" key="5">
    <source>
        <dbReference type="ARBA" id="ARBA00023136"/>
    </source>
</evidence>
<evidence type="ECO:0000256" key="4">
    <source>
        <dbReference type="ARBA" id="ARBA00022989"/>
    </source>
</evidence>
<evidence type="ECO:0000313" key="9">
    <source>
        <dbReference type="Proteomes" id="UP000001593"/>
    </source>
</evidence>
<evidence type="ECO:0000256" key="1">
    <source>
        <dbReference type="ARBA" id="ARBA00004127"/>
    </source>
</evidence>
<name>A7SCF5_NEMVE</name>
<organism evidence="8 9">
    <name type="scientific">Nematostella vectensis</name>
    <name type="common">Starlet sea anemone</name>
    <dbReference type="NCBI Taxonomy" id="45351"/>
    <lineage>
        <taxon>Eukaryota</taxon>
        <taxon>Metazoa</taxon>
        <taxon>Cnidaria</taxon>
        <taxon>Anthozoa</taxon>
        <taxon>Hexacorallia</taxon>
        <taxon>Actiniaria</taxon>
        <taxon>Edwardsiidae</taxon>
        <taxon>Nematostella</taxon>
    </lineage>
</organism>
<proteinExistence type="inferred from homology"/>
<dbReference type="HOGENOM" id="CLU_046474_0_0_1"/>
<feature type="transmembrane region" description="Helical" evidence="6">
    <location>
        <begin position="160"/>
        <end position="182"/>
    </location>
</feature>
<dbReference type="PANTHER" id="PTHR12459">
    <property type="entry name" value="TRANSMEMBRANE PROTEIN 135-RELATED"/>
    <property type="match status" value="1"/>
</dbReference>
<dbReference type="STRING" id="45351.A7SCF5"/>
<dbReference type="PhylomeDB" id="A7SCF5"/>
<dbReference type="Pfam" id="PF15982">
    <property type="entry name" value="TMEM135_C_rich"/>
    <property type="match status" value="1"/>
</dbReference>
<dbReference type="PANTHER" id="PTHR12459:SF15">
    <property type="entry name" value="TRANSMEMBRANE PROTEIN 135"/>
    <property type="match status" value="1"/>
</dbReference>
<comment type="subcellular location">
    <subcellularLocation>
        <location evidence="1">Endomembrane system</location>
        <topology evidence="1">Multi-pass membrane protein</topology>
    </subcellularLocation>
</comment>
<dbReference type="KEGG" id="nve:5510154"/>
<keyword evidence="3 6" id="KW-0812">Transmembrane</keyword>
<dbReference type="Proteomes" id="UP000001593">
    <property type="component" value="Unassembled WGS sequence"/>
</dbReference>
<feature type="transmembrane region" description="Helical" evidence="6">
    <location>
        <begin position="86"/>
        <end position="105"/>
    </location>
</feature>
<dbReference type="EMBL" id="DS469623">
    <property type="protein sequence ID" value="EDO38594.1"/>
    <property type="molecule type" value="Genomic_DNA"/>
</dbReference>
<evidence type="ECO:0000256" key="2">
    <source>
        <dbReference type="ARBA" id="ARBA00008924"/>
    </source>
</evidence>
<feature type="transmembrane region" description="Helical" evidence="6">
    <location>
        <begin position="44"/>
        <end position="65"/>
    </location>
</feature>
<feature type="domain" description="Transmembrane protein 135 N-terminal" evidence="7">
    <location>
        <begin position="23"/>
        <end position="152"/>
    </location>
</feature>
<reference evidence="8 9" key="1">
    <citation type="journal article" date="2007" name="Science">
        <title>Sea anemone genome reveals ancestral eumetazoan gene repertoire and genomic organization.</title>
        <authorList>
            <person name="Putnam N.H."/>
            <person name="Srivastava M."/>
            <person name="Hellsten U."/>
            <person name="Dirks B."/>
            <person name="Chapman J."/>
            <person name="Salamov A."/>
            <person name="Terry A."/>
            <person name="Shapiro H."/>
            <person name="Lindquist E."/>
            <person name="Kapitonov V.V."/>
            <person name="Jurka J."/>
            <person name="Genikhovich G."/>
            <person name="Grigoriev I.V."/>
            <person name="Lucas S.M."/>
            <person name="Steele R.E."/>
            <person name="Finnerty J.R."/>
            <person name="Technau U."/>
            <person name="Martindale M.Q."/>
            <person name="Rokhsar D.S."/>
        </authorList>
    </citation>
    <scope>NUCLEOTIDE SEQUENCE [LARGE SCALE GENOMIC DNA]</scope>
    <source>
        <strain evidence="9">CH2 X CH6</strain>
    </source>
</reference>
<dbReference type="InParanoid" id="A7SCF5"/>
<evidence type="ECO:0000256" key="3">
    <source>
        <dbReference type="ARBA" id="ARBA00022692"/>
    </source>
</evidence>
<dbReference type="InterPro" id="IPR026749">
    <property type="entry name" value="Tmem135"/>
</dbReference>
<protein>
    <recommendedName>
        <fullName evidence="7">Transmembrane protein 135 N-terminal domain-containing protein</fullName>
    </recommendedName>
</protein>
<dbReference type="InterPro" id="IPR031926">
    <property type="entry name" value="TMEM135_N"/>
</dbReference>
<gene>
    <name evidence="8" type="ORF">NEMVEDRAFT_v1g244288</name>
</gene>
<evidence type="ECO:0000256" key="6">
    <source>
        <dbReference type="SAM" id="Phobius"/>
    </source>
</evidence>
<evidence type="ECO:0000313" key="8">
    <source>
        <dbReference type="EMBL" id="EDO38594.1"/>
    </source>
</evidence>